<dbReference type="EMBL" id="JACIDK010000015">
    <property type="protein sequence ID" value="MBB3893623.1"/>
    <property type="molecule type" value="Genomic_DNA"/>
</dbReference>
<dbReference type="Proteomes" id="UP000530564">
    <property type="component" value="Unassembled WGS sequence"/>
</dbReference>
<dbReference type="AlphaFoldDB" id="A0A840A7K2"/>
<feature type="transmembrane region" description="Helical" evidence="1">
    <location>
        <begin position="120"/>
        <end position="141"/>
    </location>
</feature>
<evidence type="ECO:0000313" key="2">
    <source>
        <dbReference type="EMBL" id="MBB3893623.1"/>
    </source>
</evidence>
<gene>
    <name evidence="2" type="ORF">GGQ61_004371</name>
</gene>
<accession>A0A840A7K2</accession>
<keyword evidence="1" id="KW-0812">Transmembrane</keyword>
<organism evidence="2 3">
    <name type="scientific">Phenylobacterium haematophilum</name>
    <dbReference type="NCBI Taxonomy" id="98513"/>
    <lineage>
        <taxon>Bacteria</taxon>
        <taxon>Pseudomonadati</taxon>
        <taxon>Pseudomonadota</taxon>
        <taxon>Alphaproteobacteria</taxon>
        <taxon>Caulobacterales</taxon>
        <taxon>Caulobacteraceae</taxon>
        <taxon>Phenylobacterium</taxon>
    </lineage>
</organism>
<keyword evidence="1" id="KW-1133">Transmembrane helix</keyword>
<keyword evidence="3" id="KW-1185">Reference proteome</keyword>
<evidence type="ECO:0000313" key="3">
    <source>
        <dbReference type="Proteomes" id="UP000530564"/>
    </source>
</evidence>
<feature type="transmembrane region" description="Helical" evidence="1">
    <location>
        <begin position="56"/>
        <end position="78"/>
    </location>
</feature>
<dbReference type="InterPro" id="IPR020509">
    <property type="entry name" value="Uncharacterised_YnzE"/>
</dbReference>
<comment type="caution">
    <text evidence="2">The sequence shown here is derived from an EMBL/GenBank/DDBJ whole genome shotgun (WGS) entry which is preliminary data.</text>
</comment>
<dbReference type="Pfam" id="PF17329">
    <property type="entry name" value="DUF5367"/>
    <property type="match status" value="1"/>
</dbReference>
<evidence type="ECO:0000256" key="1">
    <source>
        <dbReference type="SAM" id="Phobius"/>
    </source>
</evidence>
<feature type="transmembrane region" description="Helical" evidence="1">
    <location>
        <begin position="90"/>
        <end position="108"/>
    </location>
</feature>
<dbReference type="RefSeq" id="WP_183777118.1">
    <property type="nucleotide sequence ID" value="NZ_JACIDK010000015.1"/>
</dbReference>
<protein>
    <submittedName>
        <fullName evidence="2">Uncharacterized protein</fullName>
    </submittedName>
</protein>
<reference evidence="2 3" key="1">
    <citation type="submission" date="2020-08" db="EMBL/GenBank/DDBJ databases">
        <title>Genomic Encyclopedia of Type Strains, Phase IV (KMG-IV): sequencing the most valuable type-strain genomes for metagenomic binning, comparative biology and taxonomic classification.</title>
        <authorList>
            <person name="Goeker M."/>
        </authorList>
    </citation>
    <scope>NUCLEOTIDE SEQUENCE [LARGE SCALE GENOMIC DNA]</scope>
    <source>
        <strain evidence="2 3">DSM 21793</strain>
    </source>
</reference>
<proteinExistence type="predicted"/>
<keyword evidence="1" id="KW-0472">Membrane</keyword>
<sequence length="145" mass="15803">MDRGELAGLATEDVAEAQSKGALHLYAWFAARGTFVWAVSTLILRLLPSAWVDRPAWTLLITGLVSGSGLVIATLLFLRKIEQRHRMAALASFVAPQMVLDAGVTVFFNHVLPNFPADHAPLFGAFVLWAYAVMLTTAVIATRPR</sequence>
<feature type="transmembrane region" description="Helical" evidence="1">
    <location>
        <begin position="25"/>
        <end position="44"/>
    </location>
</feature>
<name>A0A840A7K2_9CAUL</name>